<comment type="subcellular location">
    <subcellularLocation>
        <location evidence="1">Membrane</location>
        <topology evidence="1">Multi-pass membrane protein</topology>
    </subcellularLocation>
</comment>
<dbReference type="GeneID" id="136810542"/>
<evidence type="ECO:0000313" key="7">
    <source>
        <dbReference type="Proteomes" id="UP000594262"/>
    </source>
</evidence>
<sequence>MGAISKSHLNVFNITVGVALTILILSCIAGNSWLINKRLQSFSGIWRRCYETSNEQGTICVPYEARDTKEKLLRTFLILAALSAALCIGFSVLAIYVKYINHIHVYFIMFLTFICLICSVPLKTQQIILEMEAKKDDNYYAFGWAFYVSWISVFLALVFGICGLVGLRYLEGPEENFEEQTDELIFERF</sequence>
<keyword evidence="2 5" id="KW-0812">Transmembrane</keyword>
<dbReference type="Pfam" id="PF00822">
    <property type="entry name" value="PMP22_Claudin"/>
    <property type="match status" value="1"/>
</dbReference>
<evidence type="ECO:0000256" key="2">
    <source>
        <dbReference type="ARBA" id="ARBA00022692"/>
    </source>
</evidence>
<evidence type="ECO:0000256" key="3">
    <source>
        <dbReference type="ARBA" id="ARBA00022989"/>
    </source>
</evidence>
<dbReference type="InterPro" id="IPR050579">
    <property type="entry name" value="PMP-22/EMP/MP20-like"/>
</dbReference>
<feature type="transmembrane region" description="Helical" evidence="5">
    <location>
        <begin position="103"/>
        <end position="122"/>
    </location>
</feature>
<dbReference type="RefSeq" id="XP_066923208.1">
    <property type="nucleotide sequence ID" value="XM_067067107.1"/>
</dbReference>
<keyword evidence="7" id="KW-1185">Reference proteome</keyword>
<dbReference type="PROSITE" id="PS51257">
    <property type="entry name" value="PROKAR_LIPOPROTEIN"/>
    <property type="match status" value="1"/>
</dbReference>
<feature type="transmembrane region" description="Helical" evidence="5">
    <location>
        <begin position="76"/>
        <end position="97"/>
    </location>
</feature>
<dbReference type="PANTHER" id="PTHR10671:SF108">
    <property type="entry name" value="CLAUDIN FAMILY PROTEIN-RELATED"/>
    <property type="match status" value="1"/>
</dbReference>
<dbReference type="EnsemblMetazoa" id="CLYHEMT003974.1">
    <property type="protein sequence ID" value="CLYHEMP003974.1"/>
    <property type="gene ID" value="CLYHEMG003974"/>
</dbReference>
<dbReference type="GO" id="GO:0005886">
    <property type="term" value="C:plasma membrane"/>
    <property type="evidence" value="ECO:0007669"/>
    <property type="project" value="TreeGrafter"/>
</dbReference>
<dbReference type="Gene3D" id="1.20.140.150">
    <property type="match status" value="1"/>
</dbReference>
<reference evidence="6" key="1">
    <citation type="submission" date="2021-01" db="UniProtKB">
        <authorList>
            <consortium name="EnsemblMetazoa"/>
        </authorList>
    </citation>
    <scope>IDENTIFICATION</scope>
</reference>
<accession>A0A7M5USU2</accession>
<feature type="transmembrane region" description="Helical" evidence="5">
    <location>
        <begin position="142"/>
        <end position="167"/>
    </location>
</feature>
<evidence type="ECO:0000313" key="6">
    <source>
        <dbReference type="EnsemblMetazoa" id="CLYHEMP003974.1"/>
    </source>
</evidence>
<evidence type="ECO:0000256" key="4">
    <source>
        <dbReference type="ARBA" id="ARBA00023136"/>
    </source>
</evidence>
<keyword evidence="4 5" id="KW-0472">Membrane</keyword>
<name>A0A7M5USU2_9CNID</name>
<dbReference type="AlphaFoldDB" id="A0A7M5USU2"/>
<dbReference type="Proteomes" id="UP000594262">
    <property type="component" value="Unplaced"/>
</dbReference>
<evidence type="ECO:0000256" key="5">
    <source>
        <dbReference type="SAM" id="Phobius"/>
    </source>
</evidence>
<keyword evidence="3 5" id="KW-1133">Transmembrane helix</keyword>
<dbReference type="PANTHER" id="PTHR10671">
    <property type="entry name" value="EPITHELIAL MEMBRANE PROTEIN-RELATED"/>
    <property type="match status" value="1"/>
</dbReference>
<dbReference type="InterPro" id="IPR004031">
    <property type="entry name" value="PMP22/EMP/MP20/Claudin"/>
</dbReference>
<evidence type="ECO:0000256" key="1">
    <source>
        <dbReference type="ARBA" id="ARBA00004141"/>
    </source>
</evidence>
<protein>
    <submittedName>
        <fullName evidence="6">Uncharacterized protein</fullName>
    </submittedName>
</protein>
<proteinExistence type="predicted"/>
<feature type="transmembrane region" description="Helical" evidence="5">
    <location>
        <begin position="12"/>
        <end position="35"/>
    </location>
</feature>
<organism evidence="6 7">
    <name type="scientific">Clytia hemisphaerica</name>
    <dbReference type="NCBI Taxonomy" id="252671"/>
    <lineage>
        <taxon>Eukaryota</taxon>
        <taxon>Metazoa</taxon>
        <taxon>Cnidaria</taxon>
        <taxon>Hydrozoa</taxon>
        <taxon>Hydroidolina</taxon>
        <taxon>Leptothecata</taxon>
        <taxon>Obeliida</taxon>
        <taxon>Clytiidae</taxon>
        <taxon>Clytia</taxon>
    </lineage>
</organism>